<dbReference type="GO" id="GO:0006164">
    <property type="term" value="P:purine nucleotide biosynthetic process"/>
    <property type="evidence" value="ECO:0007669"/>
    <property type="project" value="TreeGrafter"/>
</dbReference>
<dbReference type="FunFam" id="3.40.50.2020:FF:000007">
    <property type="entry name" value="Ribose-phosphate pyrophosphokinase"/>
    <property type="match status" value="1"/>
</dbReference>
<evidence type="ECO:0000256" key="4">
    <source>
        <dbReference type="ARBA" id="ARBA00022727"/>
    </source>
</evidence>
<dbReference type="NCBIfam" id="NF002320">
    <property type="entry name" value="PRK01259.1"/>
    <property type="match status" value="1"/>
</dbReference>
<keyword evidence="4" id="KW-0545">Nucleotide biosynthesis</keyword>
<gene>
    <name evidence="11" type="ORF">IAA52_01945</name>
</gene>
<dbReference type="GO" id="GO:0009156">
    <property type="term" value="P:ribonucleoside monophosphate biosynthetic process"/>
    <property type="evidence" value="ECO:0007669"/>
    <property type="project" value="InterPro"/>
</dbReference>
<dbReference type="EC" id="2.7.6.1" evidence="1"/>
<accession>A0A9D1CW33</accession>
<name>A0A9D1CW33_9FIRM</name>
<dbReference type="Pfam" id="PF13793">
    <property type="entry name" value="Pribosyltran_N"/>
    <property type="match status" value="1"/>
</dbReference>
<evidence type="ECO:0000256" key="1">
    <source>
        <dbReference type="ARBA" id="ARBA00013247"/>
    </source>
</evidence>
<dbReference type="GO" id="GO:0005737">
    <property type="term" value="C:cytoplasm"/>
    <property type="evidence" value="ECO:0007669"/>
    <property type="project" value="TreeGrafter"/>
</dbReference>
<evidence type="ECO:0000259" key="10">
    <source>
        <dbReference type="Pfam" id="PF13793"/>
    </source>
</evidence>
<dbReference type="SUPFAM" id="SSF53271">
    <property type="entry name" value="PRTase-like"/>
    <property type="match status" value="1"/>
</dbReference>
<dbReference type="GO" id="GO:0002189">
    <property type="term" value="C:ribose phosphate diphosphokinase complex"/>
    <property type="evidence" value="ECO:0007669"/>
    <property type="project" value="TreeGrafter"/>
</dbReference>
<evidence type="ECO:0000256" key="5">
    <source>
        <dbReference type="ARBA" id="ARBA00022741"/>
    </source>
</evidence>
<dbReference type="InterPro" id="IPR029099">
    <property type="entry name" value="Pribosyltran_N"/>
</dbReference>
<dbReference type="GO" id="GO:0005524">
    <property type="term" value="F:ATP binding"/>
    <property type="evidence" value="ECO:0007669"/>
    <property type="project" value="UniProtKB-KW"/>
</dbReference>
<evidence type="ECO:0000313" key="11">
    <source>
        <dbReference type="EMBL" id="HIQ81844.1"/>
    </source>
</evidence>
<dbReference type="PROSITE" id="PS00114">
    <property type="entry name" value="PRPP_SYNTHASE"/>
    <property type="match status" value="1"/>
</dbReference>
<protein>
    <recommendedName>
        <fullName evidence="1">ribose-phosphate diphosphokinase</fullName>
        <ecNumber evidence="1">2.7.6.1</ecNumber>
    </recommendedName>
</protein>
<dbReference type="Proteomes" id="UP000824260">
    <property type="component" value="Unassembled WGS sequence"/>
</dbReference>
<dbReference type="PANTHER" id="PTHR10210">
    <property type="entry name" value="RIBOSE-PHOSPHATE DIPHOSPHOKINASE FAMILY MEMBER"/>
    <property type="match status" value="1"/>
</dbReference>
<comment type="caution">
    <text evidence="11">The sequence shown here is derived from an EMBL/GenBank/DDBJ whole genome shotgun (WGS) entry which is preliminary data.</text>
</comment>
<dbReference type="EMBL" id="DVFZ01000020">
    <property type="protein sequence ID" value="HIQ81844.1"/>
    <property type="molecule type" value="Genomic_DNA"/>
</dbReference>
<evidence type="ECO:0000256" key="2">
    <source>
        <dbReference type="ARBA" id="ARBA00022679"/>
    </source>
</evidence>
<dbReference type="GO" id="GO:0016301">
    <property type="term" value="F:kinase activity"/>
    <property type="evidence" value="ECO:0007669"/>
    <property type="project" value="UniProtKB-KW"/>
</dbReference>
<sequence>MFDSANISIFAGSGGQAFAERMCRYMGRKVGNSEVITFSEGNTFVRINESVRDRDVYLVQPIGMHSNNEFVEILFWMDAFKRANALSVTLVMPYFAYAKGDKKDEPRVSIRARVCAECMELAGADRFVTMDLHAQQVQGFFKKPMDHLYAMPMLVEIVRCMDMSNAVVVSPDAGYAKQARKYASALGLPIAIGDKERVDHSENAQVLEVIGNVEGKDCLVVDDFTISGGTLINLADTLKKRGCKRIFALLSHNIISARGVTKIDASPIEAVFSTDTVDNPNIIGHPKFKTISVAPMFAETIMRFYNYESISSMFAQLPESIVRAGFELADLTL</sequence>
<evidence type="ECO:0000256" key="6">
    <source>
        <dbReference type="ARBA" id="ARBA00022777"/>
    </source>
</evidence>
<dbReference type="Gene3D" id="3.40.50.2020">
    <property type="match status" value="2"/>
</dbReference>
<comment type="catalytic activity">
    <reaction evidence="9">
        <text>D-ribose 5-phosphate + ATP = 5-phospho-alpha-D-ribose 1-diphosphate + AMP + H(+)</text>
        <dbReference type="Rhea" id="RHEA:15609"/>
        <dbReference type="ChEBI" id="CHEBI:15378"/>
        <dbReference type="ChEBI" id="CHEBI:30616"/>
        <dbReference type="ChEBI" id="CHEBI:58017"/>
        <dbReference type="ChEBI" id="CHEBI:78346"/>
        <dbReference type="ChEBI" id="CHEBI:456215"/>
        <dbReference type="EC" id="2.7.6.1"/>
    </reaction>
</comment>
<keyword evidence="5" id="KW-0547">Nucleotide-binding</keyword>
<evidence type="ECO:0000313" key="12">
    <source>
        <dbReference type="Proteomes" id="UP000824260"/>
    </source>
</evidence>
<dbReference type="InterPro" id="IPR029057">
    <property type="entry name" value="PRTase-like"/>
</dbReference>
<dbReference type="NCBIfam" id="TIGR01251">
    <property type="entry name" value="ribP_PPkin"/>
    <property type="match status" value="1"/>
</dbReference>
<reference evidence="11" key="1">
    <citation type="submission" date="2020-10" db="EMBL/GenBank/DDBJ databases">
        <authorList>
            <person name="Gilroy R."/>
        </authorList>
    </citation>
    <scope>NUCLEOTIDE SEQUENCE</scope>
    <source>
        <strain evidence="11">ChiSjej6B24-2974</strain>
    </source>
</reference>
<evidence type="ECO:0000256" key="9">
    <source>
        <dbReference type="ARBA" id="ARBA00049535"/>
    </source>
</evidence>
<dbReference type="GO" id="GO:0000287">
    <property type="term" value="F:magnesium ion binding"/>
    <property type="evidence" value="ECO:0007669"/>
    <property type="project" value="InterPro"/>
</dbReference>
<dbReference type="Pfam" id="PF14572">
    <property type="entry name" value="Pribosyl_synth"/>
    <property type="match status" value="1"/>
</dbReference>
<evidence type="ECO:0000256" key="8">
    <source>
        <dbReference type="ARBA" id="ARBA00022842"/>
    </source>
</evidence>
<dbReference type="GO" id="GO:0004749">
    <property type="term" value="F:ribose phosphate diphosphokinase activity"/>
    <property type="evidence" value="ECO:0007669"/>
    <property type="project" value="UniProtKB-EC"/>
</dbReference>
<organism evidence="11 12">
    <name type="scientific">Candidatus Pullichristensenella stercorigallinarum</name>
    <dbReference type="NCBI Taxonomy" id="2840909"/>
    <lineage>
        <taxon>Bacteria</taxon>
        <taxon>Bacillati</taxon>
        <taxon>Bacillota</taxon>
        <taxon>Clostridia</taxon>
        <taxon>Candidatus Pullichristensenella</taxon>
    </lineage>
</organism>
<keyword evidence="7" id="KW-0067">ATP-binding</keyword>
<proteinExistence type="predicted"/>
<dbReference type="PANTHER" id="PTHR10210:SF32">
    <property type="entry name" value="RIBOSE-PHOSPHATE PYROPHOSPHOKINASE 2"/>
    <property type="match status" value="1"/>
</dbReference>
<evidence type="ECO:0000256" key="3">
    <source>
        <dbReference type="ARBA" id="ARBA00022723"/>
    </source>
</evidence>
<reference evidence="11" key="2">
    <citation type="journal article" date="2021" name="PeerJ">
        <title>Extensive microbial diversity within the chicken gut microbiome revealed by metagenomics and culture.</title>
        <authorList>
            <person name="Gilroy R."/>
            <person name="Ravi A."/>
            <person name="Getino M."/>
            <person name="Pursley I."/>
            <person name="Horton D.L."/>
            <person name="Alikhan N.F."/>
            <person name="Baker D."/>
            <person name="Gharbi K."/>
            <person name="Hall N."/>
            <person name="Watson M."/>
            <person name="Adriaenssens E.M."/>
            <person name="Foster-Nyarko E."/>
            <person name="Jarju S."/>
            <person name="Secka A."/>
            <person name="Antonio M."/>
            <person name="Oren A."/>
            <person name="Chaudhuri R.R."/>
            <person name="La Ragione R."/>
            <person name="Hildebrand F."/>
            <person name="Pallen M.J."/>
        </authorList>
    </citation>
    <scope>NUCLEOTIDE SEQUENCE</scope>
    <source>
        <strain evidence="11">ChiSjej6B24-2974</strain>
    </source>
</reference>
<dbReference type="CDD" id="cd06223">
    <property type="entry name" value="PRTases_typeI"/>
    <property type="match status" value="1"/>
</dbReference>
<keyword evidence="6" id="KW-0418">Kinase</keyword>
<dbReference type="AlphaFoldDB" id="A0A9D1CW33"/>
<dbReference type="InterPro" id="IPR000842">
    <property type="entry name" value="PRib_PP_synth_CS"/>
</dbReference>
<keyword evidence="3" id="KW-0479">Metal-binding</keyword>
<dbReference type="InterPro" id="IPR000836">
    <property type="entry name" value="PRTase_dom"/>
</dbReference>
<keyword evidence="8" id="KW-0460">Magnesium</keyword>
<evidence type="ECO:0000256" key="7">
    <source>
        <dbReference type="ARBA" id="ARBA00022840"/>
    </source>
</evidence>
<dbReference type="InterPro" id="IPR005946">
    <property type="entry name" value="Rib-P_diPkinase"/>
</dbReference>
<keyword evidence="2 11" id="KW-0808">Transferase</keyword>
<dbReference type="SMART" id="SM01400">
    <property type="entry name" value="Pribosyltran_N"/>
    <property type="match status" value="1"/>
</dbReference>
<feature type="domain" description="Ribose-phosphate pyrophosphokinase N-terminal" evidence="10">
    <location>
        <begin position="7"/>
        <end position="123"/>
    </location>
</feature>
<dbReference type="GO" id="GO:0006015">
    <property type="term" value="P:5-phosphoribose 1-diphosphate biosynthetic process"/>
    <property type="evidence" value="ECO:0007669"/>
    <property type="project" value="TreeGrafter"/>
</dbReference>